<comment type="caution">
    <text evidence="2">The sequence shown here is derived from an EMBL/GenBank/DDBJ whole genome shotgun (WGS) entry which is preliminary data.</text>
</comment>
<keyword evidence="3" id="KW-1185">Reference proteome</keyword>
<dbReference type="Proteomes" id="UP000198406">
    <property type="component" value="Unassembled WGS sequence"/>
</dbReference>
<organism evidence="2 3">
    <name type="scientific">Fistulifera solaris</name>
    <name type="common">Oleaginous diatom</name>
    <dbReference type="NCBI Taxonomy" id="1519565"/>
    <lineage>
        <taxon>Eukaryota</taxon>
        <taxon>Sar</taxon>
        <taxon>Stramenopiles</taxon>
        <taxon>Ochrophyta</taxon>
        <taxon>Bacillariophyta</taxon>
        <taxon>Bacillariophyceae</taxon>
        <taxon>Bacillariophycidae</taxon>
        <taxon>Naviculales</taxon>
        <taxon>Naviculaceae</taxon>
        <taxon>Fistulifera</taxon>
    </lineage>
</organism>
<evidence type="ECO:0000313" key="3">
    <source>
        <dbReference type="Proteomes" id="UP000198406"/>
    </source>
</evidence>
<dbReference type="InParanoid" id="A0A1Z5KAA2"/>
<sequence length="234" mass="26929">MAKKTKAGKKRNTAKSKAAVATPEVATPAAGTPSNKSLSPLDRHYEELEAFVKLNKDILGPMMIKGVQGISDESEINADELTTEQVEVFRHVLLTQRREDELNNMRDLILGDQANSQFVQFKRSFSEDVLATWHIVKRSLNIMDDPSKKLDRLFGYSYNLWDVNIWMHFNYGNMAELVDGLARAWKSLLNTYTDEELGWDCKYTKPGMLEFLHQFKNKIKNMPKEFLLGEFNFE</sequence>
<dbReference type="EMBL" id="BDSP01000198">
    <property type="protein sequence ID" value="GAX23174.1"/>
    <property type="molecule type" value="Genomic_DNA"/>
</dbReference>
<feature type="compositionally biased region" description="Low complexity" evidence="1">
    <location>
        <begin position="18"/>
        <end position="30"/>
    </location>
</feature>
<gene>
    <name evidence="2" type="ORF">FisN_39Hu030</name>
</gene>
<evidence type="ECO:0000313" key="2">
    <source>
        <dbReference type="EMBL" id="GAX23174.1"/>
    </source>
</evidence>
<protein>
    <submittedName>
        <fullName evidence="2">Uncharacterized protein</fullName>
    </submittedName>
</protein>
<feature type="region of interest" description="Disordered" evidence="1">
    <location>
        <begin position="1"/>
        <end position="40"/>
    </location>
</feature>
<feature type="compositionally biased region" description="Basic residues" evidence="1">
    <location>
        <begin position="1"/>
        <end position="14"/>
    </location>
</feature>
<dbReference type="AlphaFoldDB" id="A0A1Z5KAA2"/>
<dbReference type="OrthoDB" id="10371924at2759"/>
<reference evidence="2 3" key="1">
    <citation type="journal article" date="2015" name="Plant Cell">
        <title>Oil accumulation by the oleaginous diatom Fistulifera solaris as revealed by the genome and transcriptome.</title>
        <authorList>
            <person name="Tanaka T."/>
            <person name="Maeda Y."/>
            <person name="Veluchamy A."/>
            <person name="Tanaka M."/>
            <person name="Abida H."/>
            <person name="Marechal E."/>
            <person name="Bowler C."/>
            <person name="Muto M."/>
            <person name="Sunaga Y."/>
            <person name="Tanaka M."/>
            <person name="Yoshino T."/>
            <person name="Taniguchi T."/>
            <person name="Fukuda Y."/>
            <person name="Nemoto M."/>
            <person name="Matsumoto M."/>
            <person name="Wong P.S."/>
            <person name="Aburatani S."/>
            <person name="Fujibuchi W."/>
        </authorList>
    </citation>
    <scope>NUCLEOTIDE SEQUENCE [LARGE SCALE GENOMIC DNA]</scope>
    <source>
        <strain evidence="2 3">JPCC DA0580</strain>
    </source>
</reference>
<name>A0A1Z5KAA2_FISSO</name>
<proteinExistence type="predicted"/>
<accession>A0A1Z5KAA2</accession>
<evidence type="ECO:0000256" key="1">
    <source>
        <dbReference type="SAM" id="MobiDB-lite"/>
    </source>
</evidence>